<protein>
    <recommendedName>
        <fullName evidence="4">Secreted protein</fullName>
    </recommendedName>
</protein>
<gene>
    <name evidence="2" type="ORF">HC175_13925</name>
</gene>
<reference evidence="2 3" key="1">
    <citation type="submission" date="2020-03" db="EMBL/GenBank/DDBJ databases">
        <title>Salinimicrobium sp. nov, isolated from SCS.</title>
        <authorList>
            <person name="Cao W.R."/>
        </authorList>
    </citation>
    <scope>NUCLEOTIDE SEQUENCE [LARGE SCALE GENOMIC DNA]</scope>
    <source>
        <strain evidence="3">J15B91</strain>
    </source>
</reference>
<accession>A0ABX1D2X0</accession>
<keyword evidence="3" id="KW-1185">Reference proteome</keyword>
<feature type="chain" id="PRO_5046521735" description="Secreted protein" evidence="1">
    <location>
        <begin position="23"/>
        <end position="98"/>
    </location>
</feature>
<organism evidence="2 3">
    <name type="scientific">Salinimicrobium oceani</name>
    <dbReference type="NCBI Taxonomy" id="2722702"/>
    <lineage>
        <taxon>Bacteria</taxon>
        <taxon>Pseudomonadati</taxon>
        <taxon>Bacteroidota</taxon>
        <taxon>Flavobacteriia</taxon>
        <taxon>Flavobacteriales</taxon>
        <taxon>Flavobacteriaceae</taxon>
        <taxon>Salinimicrobium</taxon>
    </lineage>
</organism>
<dbReference type="RefSeq" id="WP_168139104.1">
    <property type="nucleotide sequence ID" value="NZ_JAAVJR010000010.1"/>
</dbReference>
<evidence type="ECO:0000256" key="1">
    <source>
        <dbReference type="SAM" id="SignalP"/>
    </source>
</evidence>
<comment type="caution">
    <text evidence="2">The sequence shown here is derived from an EMBL/GenBank/DDBJ whole genome shotgun (WGS) entry which is preliminary data.</text>
</comment>
<dbReference type="Proteomes" id="UP000703674">
    <property type="component" value="Unassembled WGS sequence"/>
</dbReference>
<evidence type="ECO:0008006" key="4">
    <source>
        <dbReference type="Google" id="ProtNLM"/>
    </source>
</evidence>
<sequence>MKISAVLIALLVLVLNGIPCCADDCGGEVTSQEQEKESHSNELCSPFLSCGTCNAVVFQEEVSKMSFLEPVISTKPTAIEMKMISEFTYRIWQPPKNS</sequence>
<dbReference type="EMBL" id="JAAVJR010000010">
    <property type="protein sequence ID" value="NJW54014.1"/>
    <property type="molecule type" value="Genomic_DNA"/>
</dbReference>
<feature type="signal peptide" evidence="1">
    <location>
        <begin position="1"/>
        <end position="22"/>
    </location>
</feature>
<proteinExistence type="predicted"/>
<evidence type="ECO:0000313" key="3">
    <source>
        <dbReference type="Proteomes" id="UP000703674"/>
    </source>
</evidence>
<evidence type="ECO:0000313" key="2">
    <source>
        <dbReference type="EMBL" id="NJW54014.1"/>
    </source>
</evidence>
<keyword evidence="1" id="KW-0732">Signal</keyword>
<name>A0ABX1D2X0_9FLAO</name>